<comment type="caution">
    <text evidence="2">The sequence shown here is derived from an EMBL/GenBank/DDBJ whole genome shotgun (WGS) entry which is preliminary data.</text>
</comment>
<name>A0A833ZNM6_9CHIR</name>
<organism evidence="2 3">
    <name type="scientific">Phyllostomus discolor</name>
    <name type="common">pale spear-nosed bat</name>
    <dbReference type="NCBI Taxonomy" id="89673"/>
    <lineage>
        <taxon>Eukaryota</taxon>
        <taxon>Metazoa</taxon>
        <taxon>Chordata</taxon>
        <taxon>Craniata</taxon>
        <taxon>Vertebrata</taxon>
        <taxon>Euteleostomi</taxon>
        <taxon>Mammalia</taxon>
        <taxon>Eutheria</taxon>
        <taxon>Laurasiatheria</taxon>
        <taxon>Chiroptera</taxon>
        <taxon>Yangochiroptera</taxon>
        <taxon>Phyllostomidae</taxon>
        <taxon>Phyllostominae</taxon>
        <taxon>Phyllostomus</taxon>
    </lineage>
</organism>
<accession>A0A833ZNM6</accession>
<gene>
    <name evidence="2" type="ORF">HJG60_011795</name>
</gene>
<protein>
    <submittedName>
        <fullName evidence="2">Uncharacterized protein</fullName>
    </submittedName>
</protein>
<evidence type="ECO:0000256" key="1">
    <source>
        <dbReference type="SAM" id="MobiDB-lite"/>
    </source>
</evidence>
<dbReference type="Proteomes" id="UP000664940">
    <property type="component" value="Unassembled WGS sequence"/>
</dbReference>
<sequence>MMTELVQTAVPQLQPLLAFAVWLGLVASTVDPELRSVALLFSSERPSELPPIPQRSGGARLALRLRSPCCGGLFASVVTRTGHTSGLAGGGDGADRDKRLVQAVPLRGTLLSSSSPGKPCSAFGSRTPSYIPAPRMRTQGNGRKSEEASVPEERRLVSFLCPLETQPFFFPLGRWLVPHRISGAPCDAQLISGAQWFAE</sequence>
<dbReference type="AlphaFoldDB" id="A0A833ZNM6"/>
<proteinExistence type="predicted"/>
<reference evidence="2 3" key="1">
    <citation type="journal article" date="2020" name="Nature">
        <title>Six reference-quality genomes reveal evolution of bat adaptations.</title>
        <authorList>
            <person name="Jebb D."/>
            <person name="Huang Z."/>
            <person name="Pippel M."/>
            <person name="Hughes G.M."/>
            <person name="Lavrichenko K."/>
            <person name="Devanna P."/>
            <person name="Winkler S."/>
            <person name="Jermiin L.S."/>
            <person name="Skirmuntt E.C."/>
            <person name="Katzourakis A."/>
            <person name="Burkitt-Gray L."/>
            <person name="Ray D.A."/>
            <person name="Sullivan K.A.M."/>
            <person name="Roscito J.G."/>
            <person name="Kirilenko B.M."/>
            <person name="Davalos L.M."/>
            <person name="Corthals A.P."/>
            <person name="Power M.L."/>
            <person name="Jones G."/>
            <person name="Ransome R.D."/>
            <person name="Dechmann D.K.N."/>
            <person name="Locatelli A.G."/>
            <person name="Puechmaille S.J."/>
            <person name="Fedrigo O."/>
            <person name="Jarvis E.D."/>
            <person name="Hiller M."/>
            <person name="Vernes S.C."/>
            <person name="Myers E.W."/>
            <person name="Teeling E.C."/>
        </authorList>
    </citation>
    <scope>NUCLEOTIDE SEQUENCE [LARGE SCALE GENOMIC DNA]</scope>
    <source>
        <strain evidence="2">Bat1K_MPI-CBG_1</strain>
    </source>
</reference>
<evidence type="ECO:0000313" key="2">
    <source>
        <dbReference type="EMBL" id="KAF6094685.1"/>
    </source>
</evidence>
<evidence type="ECO:0000313" key="3">
    <source>
        <dbReference type="Proteomes" id="UP000664940"/>
    </source>
</evidence>
<dbReference type="EMBL" id="JABVXQ010000008">
    <property type="protein sequence ID" value="KAF6094685.1"/>
    <property type="molecule type" value="Genomic_DNA"/>
</dbReference>
<feature type="region of interest" description="Disordered" evidence="1">
    <location>
        <begin position="111"/>
        <end position="149"/>
    </location>
</feature>